<protein>
    <submittedName>
        <fullName evidence="2">Uncharacterized protein</fullName>
    </submittedName>
</protein>
<organism evidence="2 3">
    <name type="scientific">Gossypium arboreum</name>
    <name type="common">Tree cotton</name>
    <name type="synonym">Gossypium nanking</name>
    <dbReference type="NCBI Taxonomy" id="29729"/>
    <lineage>
        <taxon>Eukaryota</taxon>
        <taxon>Viridiplantae</taxon>
        <taxon>Streptophyta</taxon>
        <taxon>Embryophyta</taxon>
        <taxon>Tracheophyta</taxon>
        <taxon>Spermatophyta</taxon>
        <taxon>Magnoliopsida</taxon>
        <taxon>eudicotyledons</taxon>
        <taxon>Gunneridae</taxon>
        <taxon>Pentapetalae</taxon>
        <taxon>rosids</taxon>
        <taxon>malvids</taxon>
        <taxon>Malvales</taxon>
        <taxon>Malvaceae</taxon>
        <taxon>Malvoideae</taxon>
        <taxon>Gossypium</taxon>
    </lineage>
</organism>
<feature type="compositionally biased region" description="Basic and acidic residues" evidence="1">
    <location>
        <begin position="38"/>
        <end position="53"/>
    </location>
</feature>
<accession>A0A0B0PQY6</accession>
<reference evidence="3" key="1">
    <citation type="submission" date="2014-09" db="EMBL/GenBank/DDBJ databases">
        <authorList>
            <person name="Mudge J."/>
            <person name="Ramaraj T."/>
            <person name="Lindquist I.E."/>
            <person name="Bharti A.K."/>
            <person name="Sundararajan A."/>
            <person name="Cameron C.T."/>
            <person name="Woodward J.E."/>
            <person name="May G.D."/>
            <person name="Brubaker C."/>
            <person name="Broadhvest J."/>
            <person name="Wilkins T.A."/>
        </authorList>
    </citation>
    <scope>NUCLEOTIDE SEQUENCE</scope>
    <source>
        <strain evidence="3">cv. AKA8401</strain>
    </source>
</reference>
<evidence type="ECO:0000313" key="2">
    <source>
        <dbReference type="EMBL" id="KHG26839.1"/>
    </source>
</evidence>
<feature type="region of interest" description="Disordered" evidence="1">
    <location>
        <begin position="17"/>
        <end position="73"/>
    </location>
</feature>
<feature type="compositionally biased region" description="Polar residues" evidence="1">
    <location>
        <begin position="54"/>
        <end position="67"/>
    </location>
</feature>
<dbReference type="AlphaFoldDB" id="A0A0B0PQY6"/>
<evidence type="ECO:0000313" key="3">
    <source>
        <dbReference type="Proteomes" id="UP000032142"/>
    </source>
</evidence>
<keyword evidence="3" id="KW-1185">Reference proteome</keyword>
<evidence type="ECO:0000256" key="1">
    <source>
        <dbReference type="SAM" id="MobiDB-lite"/>
    </source>
</evidence>
<name>A0A0B0PQY6_GOSAR</name>
<sequence length="73" mass="7980">MTVEPSVSAKYFTLSVSHHHPRARRVSPPSVSSVKIGLDQRRSCKQATKEQDARSQGSPLAPTTQTVHPGRSE</sequence>
<dbReference type="Proteomes" id="UP000032142">
    <property type="component" value="Unassembled WGS sequence"/>
</dbReference>
<proteinExistence type="predicted"/>
<gene>
    <name evidence="2" type="ORF">F383_00216</name>
</gene>
<dbReference type="EMBL" id="KN438700">
    <property type="protein sequence ID" value="KHG26839.1"/>
    <property type="molecule type" value="Genomic_DNA"/>
</dbReference>